<proteinExistence type="predicted"/>
<evidence type="ECO:0000313" key="3">
    <source>
        <dbReference type="Proteomes" id="UP001600424"/>
    </source>
</evidence>
<organism evidence="2 3">
    <name type="scientific">Streptomyces wedmorensis</name>
    <dbReference type="NCBI Taxonomy" id="43759"/>
    <lineage>
        <taxon>Bacteria</taxon>
        <taxon>Bacillati</taxon>
        <taxon>Actinomycetota</taxon>
        <taxon>Actinomycetes</taxon>
        <taxon>Kitasatosporales</taxon>
        <taxon>Streptomycetaceae</taxon>
        <taxon>Streptomyces</taxon>
    </lineage>
</organism>
<evidence type="ECO:0000313" key="2">
    <source>
        <dbReference type="EMBL" id="MFE5985391.1"/>
    </source>
</evidence>
<feature type="region of interest" description="Disordered" evidence="1">
    <location>
        <begin position="66"/>
        <end position="86"/>
    </location>
</feature>
<comment type="caution">
    <text evidence="2">The sequence shown here is derived from an EMBL/GenBank/DDBJ whole genome shotgun (WGS) entry which is preliminary data.</text>
</comment>
<reference evidence="2 3" key="1">
    <citation type="submission" date="2024-09" db="EMBL/GenBank/DDBJ databases">
        <title>The Natural Products Discovery Center: Release of the First 8490 Sequenced Strains for Exploring Actinobacteria Biosynthetic Diversity.</title>
        <authorList>
            <person name="Kalkreuter E."/>
            <person name="Kautsar S.A."/>
            <person name="Yang D."/>
            <person name="Bader C.D."/>
            <person name="Teijaro C.N."/>
            <person name="Fluegel L."/>
            <person name="Davis C.M."/>
            <person name="Simpson J.R."/>
            <person name="Lauterbach L."/>
            <person name="Steele A.D."/>
            <person name="Gui C."/>
            <person name="Meng S."/>
            <person name="Li G."/>
            <person name="Viehrig K."/>
            <person name="Ye F."/>
            <person name="Su P."/>
            <person name="Kiefer A.F."/>
            <person name="Nichols A."/>
            <person name="Cepeda A.J."/>
            <person name="Yan W."/>
            <person name="Fan B."/>
            <person name="Jiang Y."/>
            <person name="Adhikari A."/>
            <person name="Zheng C.-J."/>
            <person name="Schuster L."/>
            <person name="Cowan T.M."/>
            <person name="Smanski M.J."/>
            <person name="Chevrette M.G."/>
            <person name="De Carvalho L.P.S."/>
            <person name="Shen B."/>
        </authorList>
    </citation>
    <scope>NUCLEOTIDE SEQUENCE [LARGE SCALE GENOMIC DNA]</scope>
    <source>
        <strain evidence="2 3">NPDC056472</strain>
    </source>
</reference>
<dbReference type="EMBL" id="JBHTRV010000050">
    <property type="protein sequence ID" value="MFE5985391.1"/>
    <property type="molecule type" value="Genomic_DNA"/>
</dbReference>
<gene>
    <name evidence="2" type="ORF">ACFQ63_37560</name>
</gene>
<keyword evidence="3" id="KW-1185">Reference proteome</keyword>
<dbReference type="Proteomes" id="UP001600424">
    <property type="component" value="Unassembled WGS sequence"/>
</dbReference>
<sequence>MRINQRKMMAWAFCFLAASVTTALVGGFAFFVLHLSATASASAGAGAFVVVVGWGAAVIGPFHFGNDDDVSPGAPTTGPQQGAPVR</sequence>
<evidence type="ECO:0008006" key="4">
    <source>
        <dbReference type="Google" id="ProtNLM"/>
    </source>
</evidence>
<evidence type="ECO:0000256" key="1">
    <source>
        <dbReference type="SAM" id="MobiDB-lite"/>
    </source>
</evidence>
<name>A0ABW6J638_STRWE</name>
<dbReference type="RefSeq" id="WP_386255082.1">
    <property type="nucleotide sequence ID" value="NZ_JBHTRV010000050.1"/>
</dbReference>
<protein>
    <recommendedName>
        <fullName evidence="4">Secreted protein</fullName>
    </recommendedName>
</protein>
<accession>A0ABW6J638</accession>